<evidence type="ECO:0000313" key="2">
    <source>
        <dbReference type="Proteomes" id="UP001166402"/>
    </source>
</evidence>
<dbReference type="EMBL" id="JAGGLT010000004">
    <property type="protein sequence ID" value="MBP2071063.1"/>
    <property type="molecule type" value="Genomic_DNA"/>
</dbReference>
<comment type="caution">
    <text evidence="1">The sequence shown here is derived from an EMBL/GenBank/DDBJ whole genome shotgun (WGS) entry which is preliminary data.</text>
</comment>
<dbReference type="Proteomes" id="UP001166402">
    <property type="component" value="Unassembled WGS sequence"/>
</dbReference>
<organism evidence="1 2">
    <name type="scientific">Thermoanaerobacterium butyriciformans</name>
    <dbReference type="NCBI Taxonomy" id="1702242"/>
    <lineage>
        <taxon>Bacteria</taxon>
        <taxon>Bacillati</taxon>
        <taxon>Bacillota</taxon>
        <taxon>Clostridia</taxon>
        <taxon>Thermoanaerobacterales</taxon>
        <taxon>Thermoanaerobacteraceae</taxon>
        <taxon>Thermoanaerobacterium</taxon>
    </lineage>
</organism>
<accession>A0ABS4NDH2</accession>
<evidence type="ECO:0000313" key="1">
    <source>
        <dbReference type="EMBL" id="MBP2071063.1"/>
    </source>
</evidence>
<sequence>MPLGVDDDYILSGDGKESIERVAYELIYFCCTRR</sequence>
<gene>
    <name evidence="1" type="ORF">J2Z80_000563</name>
</gene>
<keyword evidence="2" id="KW-1185">Reference proteome</keyword>
<name>A0ABS4NDH2_9THEO</name>
<protein>
    <submittedName>
        <fullName evidence="1">Uncharacterized protein</fullName>
    </submittedName>
</protein>
<proteinExistence type="predicted"/>
<reference evidence="1" key="1">
    <citation type="submission" date="2021-03" db="EMBL/GenBank/DDBJ databases">
        <title>Genomic Encyclopedia of Type Strains, Phase IV (KMG-IV): sequencing the most valuable type-strain genomes for metagenomic binning, comparative biology and taxonomic classification.</title>
        <authorList>
            <person name="Goeker M."/>
        </authorList>
    </citation>
    <scope>NUCLEOTIDE SEQUENCE</scope>
    <source>
        <strain evidence="1">DSM 101588</strain>
    </source>
</reference>